<proteinExistence type="predicted"/>
<evidence type="ECO:0000313" key="1">
    <source>
        <dbReference type="EMBL" id="KAK3172588.1"/>
    </source>
</evidence>
<evidence type="ECO:0000313" key="2">
    <source>
        <dbReference type="Proteomes" id="UP001276659"/>
    </source>
</evidence>
<keyword evidence="2" id="KW-1185">Reference proteome</keyword>
<organism evidence="1 2">
    <name type="scientific">Lepraria neglecta</name>
    <dbReference type="NCBI Taxonomy" id="209136"/>
    <lineage>
        <taxon>Eukaryota</taxon>
        <taxon>Fungi</taxon>
        <taxon>Dikarya</taxon>
        <taxon>Ascomycota</taxon>
        <taxon>Pezizomycotina</taxon>
        <taxon>Lecanoromycetes</taxon>
        <taxon>OSLEUM clade</taxon>
        <taxon>Lecanoromycetidae</taxon>
        <taxon>Lecanorales</taxon>
        <taxon>Lecanorineae</taxon>
        <taxon>Stereocaulaceae</taxon>
        <taxon>Lepraria</taxon>
    </lineage>
</organism>
<dbReference type="Proteomes" id="UP001276659">
    <property type="component" value="Unassembled WGS sequence"/>
</dbReference>
<protein>
    <submittedName>
        <fullName evidence="1">Uncharacterized protein</fullName>
    </submittedName>
</protein>
<gene>
    <name evidence="1" type="ORF">OEA41_005912</name>
</gene>
<accession>A0AAE0DMM0</accession>
<dbReference type="AlphaFoldDB" id="A0AAE0DMM0"/>
<dbReference type="EMBL" id="JASNWA010000007">
    <property type="protein sequence ID" value="KAK3172588.1"/>
    <property type="molecule type" value="Genomic_DNA"/>
</dbReference>
<reference evidence="1" key="1">
    <citation type="submission" date="2022-11" db="EMBL/GenBank/DDBJ databases">
        <title>Chromosomal genome sequence assembly and mating type (MAT) locus characterization of the leprose asexual lichenized fungus Lepraria neglecta (Nyl.) Erichsen.</title>
        <authorList>
            <person name="Allen J.L."/>
            <person name="Pfeffer B."/>
        </authorList>
    </citation>
    <scope>NUCLEOTIDE SEQUENCE</scope>
    <source>
        <strain evidence="1">Allen 5258</strain>
    </source>
</reference>
<name>A0AAE0DMM0_9LECA</name>
<sequence length="122" mass="13139">MVLKPRTDTYLNAEWDEVIPFPTIWKLRFNGYGMNTYDWDAMYTGRIPNDPLYQPQGASHFGGSFADTVCLYSAAGNSCKCAQVKAAAPAQELAKAPPAQAPTALGVQVEGYGLPSAPLSHA</sequence>
<comment type="caution">
    <text evidence="1">The sequence shown here is derived from an EMBL/GenBank/DDBJ whole genome shotgun (WGS) entry which is preliminary data.</text>
</comment>